<dbReference type="AlphaFoldDB" id="A0A1U7JMC2"/>
<comment type="function">
    <text evidence="3">Required for maturation of urease via the functional incorporation of the urease nickel metallocenter.</text>
</comment>
<comment type="caution">
    <text evidence="4">The sequence shown here is derived from an EMBL/GenBank/DDBJ whole genome shotgun (WGS) entry which is preliminary data.</text>
</comment>
<evidence type="ECO:0000256" key="1">
    <source>
        <dbReference type="ARBA" id="ARBA00022988"/>
    </source>
</evidence>
<dbReference type="InterPro" id="IPR002639">
    <property type="entry name" value="UreF"/>
</dbReference>
<dbReference type="Gene3D" id="1.10.4190.10">
    <property type="entry name" value="Urease accessory protein UreF"/>
    <property type="match status" value="1"/>
</dbReference>
<comment type="subunit">
    <text evidence="3">UreD, UreF and UreG form a complex that acts as a GTP-hydrolysis-dependent molecular chaperone, activating the urease apoprotein by helping to assemble the nickel containing metallocenter of UreC. The UreE protein probably delivers the nickel.</text>
</comment>
<gene>
    <name evidence="3" type="primary">ureF</name>
    <name evidence="4" type="ORF">A3843_01360</name>
</gene>
<name>A0A1U7JMC2_9HYPH</name>
<keyword evidence="2 3" id="KW-0143">Chaperone</keyword>
<dbReference type="PANTHER" id="PTHR33620:SF1">
    <property type="entry name" value="UREASE ACCESSORY PROTEIN F"/>
    <property type="match status" value="1"/>
</dbReference>
<evidence type="ECO:0000256" key="3">
    <source>
        <dbReference type="HAMAP-Rule" id="MF_01385"/>
    </source>
</evidence>
<proteinExistence type="inferred from homology"/>
<keyword evidence="5" id="KW-1185">Reference proteome</keyword>
<protein>
    <recommendedName>
        <fullName evidence="3">Urease accessory protein UreF</fullName>
    </recommendedName>
</protein>
<evidence type="ECO:0000313" key="4">
    <source>
        <dbReference type="EMBL" id="OKL45801.1"/>
    </source>
</evidence>
<keyword evidence="1 3" id="KW-0996">Nickel insertion</keyword>
<dbReference type="Proteomes" id="UP000185783">
    <property type="component" value="Unassembled WGS sequence"/>
</dbReference>
<dbReference type="Pfam" id="PF01730">
    <property type="entry name" value="UreF"/>
    <property type="match status" value="1"/>
</dbReference>
<dbReference type="PIRSF" id="PIRSF009467">
    <property type="entry name" value="Ureas_acces_UreF"/>
    <property type="match status" value="1"/>
</dbReference>
<evidence type="ECO:0000256" key="2">
    <source>
        <dbReference type="ARBA" id="ARBA00023186"/>
    </source>
</evidence>
<organism evidence="4 5">
    <name type="scientific">Pseudovibrio exalbescens</name>
    <dbReference type="NCBI Taxonomy" id="197461"/>
    <lineage>
        <taxon>Bacteria</taxon>
        <taxon>Pseudomonadati</taxon>
        <taxon>Pseudomonadota</taxon>
        <taxon>Alphaproteobacteria</taxon>
        <taxon>Hyphomicrobiales</taxon>
        <taxon>Stappiaceae</taxon>
        <taxon>Pseudovibrio</taxon>
    </lineage>
</organism>
<dbReference type="InterPro" id="IPR038277">
    <property type="entry name" value="UreF_sf"/>
</dbReference>
<comment type="subcellular location">
    <subcellularLocation>
        <location evidence="3">Cytoplasm</location>
    </subcellularLocation>
</comment>
<reference evidence="4 5" key="1">
    <citation type="submission" date="2016-03" db="EMBL/GenBank/DDBJ databases">
        <title>Genome sequence of Nesiotobacter sp. nov., a moderately halophilic alphaproteobacterium isolated from the Yellow Sea, China.</title>
        <authorList>
            <person name="Zhang G."/>
            <person name="Zhang R."/>
        </authorList>
    </citation>
    <scope>NUCLEOTIDE SEQUENCE [LARGE SCALE GENOMIC DNA]</scope>
    <source>
        <strain evidence="4 5">WB1-6</strain>
    </source>
</reference>
<dbReference type="GO" id="GO:0016151">
    <property type="term" value="F:nickel cation binding"/>
    <property type="evidence" value="ECO:0007669"/>
    <property type="project" value="UniProtKB-UniRule"/>
</dbReference>
<dbReference type="PANTHER" id="PTHR33620">
    <property type="entry name" value="UREASE ACCESSORY PROTEIN F"/>
    <property type="match status" value="1"/>
</dbReference>
<dbReference type="HAMAP" id="MF_01385">
    <property type="entry name" value="UreF"/>
    <property type="match status" value="1"/>
</dbReference>
<dbReference type="GO" id="GO:0005737">
    <property type="term" value="C:cytoplasm"/>
    <property type="evidence" value="ECO:0007669"/>
    <property type="project" value="UniProtKB-SubCell"/>
</dbReference>
<evidence type="ECO:0000313" key="5">
    <source>
        <dbReference type="Proteomes" id="UP000185783"/>
    </source>
</evidence>
<comment type="similarity">
    <text evidence="3">Belongs to the UreF family.</text>
</comment>
<accession>A0A1U7JMC2</accession>
<sequence length="232" mass="24640">MTTAMTDPDGRRALLRLLTWLSPAIPIGAFSYSHGVETAINAGVIQSAETAKEWLQGVLNHGSGWNDLLVLGQSHAAATENDSARLAEVNSLCLAMAPSAERYLETQRQGTAFLTYAQPWIGQSDPMAAAVGKNAALPVAVGLAAARTHIPLEELKLGYLQSFTSNLVSVCLRLVPLGQSEGVQLLADLEQTFVNLTERSQGATLDALGSAAILSDIASMAHETEPTRIFRS</sequence>
<dbReference type="STRING" id="197461.A3843_01360"/>
<dbReference type="EMBL" id="LVVZ01000003">
    <property type="protein sequence ID" value="OKL45801.1"/>
    <property type="molecule type" value="Genomic_DNA"/>
</dbReference>
<keyword evidence="3" id="KW-0963">Cytoplasm</keyword>